<dbReference type="Gene3D" id="3.10.129.10">
    <property type="entry name" value="Hotdog Thioesterase"/>
    <property type="match status" value="1"/>
</dbReference>
<dbReference type="InterPro" id="IPR039569">
    <property type="entry name" value="FAS1-like_DH_region"/>
</dbReference>
<dbReference type="InterPro" id="IPR029069">
    <property type="entry name" value="HotDog_dom_sf"/>
</dbReference>
<sequence>MGVTVVDEVAFDVERGKIKEFATATLAEDPVHTDPEAARAAGFEDVLATPTHVVVAGHHRDQRGFVDKLGLAYERVVVGSVTWTYLRPVLAGDRLTAVRRVVDDVRKKSLRIVTLETEYTDQHGEAAVRVREALIERGAQS</sequence>
<keyword evidence="3" id="KW-1185">Reference proteome</keyword>
<reference evidence="2 3" key="1">
    <citation type="submission" date="2020-04" db="EMBL/GenBank/DDBJ databases">
        <title>Novel species.</title>
        <authorList>
            <person name="Teo W.F.A."/>
            <person name="Lipun K."/>
            <person name="Srisuk N."/>
            <person name="Duangmal K."/>
        </authorList>
    </citation>
    <scope>NUCLEOTIDE SEQUENCE [LARGE SCALE GENOMIC DNA]</scope>
    <source>
        <strain evidence="2 3">K13G38</strain>
    </source>
</reference>
<dbReference type="PIRSF" id="PIRSF018072">
    <property type="entry name" value="UCP018072"/>
    <property type="match status" value="1"/>
</dbReference>
<protein>
    <submittedName>
        <fullName evidence="2">MaoC family dehydratase</fullName>
    </submittedName>
</protein>
<evidence type="ECO:0000259" key="1">
    <source>
        <dbReference type="Pfam" id="PF13452"/>
    </source>
</evidence>
<proteinExistence type="predicted"/>
<gene>
    <name evidence="2" type="ORF">HFP15_03250</name>
</gene>
<dbReference type="SUPFAM" id="SSF54637">
    <property type="entry name" value="Thioesterase/thiol ester dehydrase-isomerase"/>
    <property type="match status" value="1"/>
</dbReference>
<dbReference type="InterPro" id="IPR016709">
    <property type="entry name" value="HadA-like"/>
</dbReference>
<evidence type="ECO:0000313" key="3">
    <source>
        <dbReference type="Proteomes" id="UP000715441"/>
    </source>
</evidence>
<comment type="caution">
    <text evidence="2">The sequence shown here is derived from an EMBL/GenBank/DDBJ whole genome shotgun (WGS) entry which is preliminary data.</text>
</comment>
<dbReference type="EMBL" id="JAAXLS010000001">
    <property type="protein sequence ID" value="NKQ51894.1"/>
    <property type="molecule type" value="Genomic_DNA"/>
</dbReference>
<feature type="domain" description="FAS1-like dehydratase" evidence="1">
    <location>
        <begin position="2"/>
        <end position="128"/>
    </location>
</feature>
<accession>A0ABX1IYT7</accession>
<dbReference type="CDD" id="cd03441">
    <property type="entry name" value="R_hydratase_like"/>
    <property type="match status" value="1"/>
</dbReference>
<organism evidence="2 3">
    <name type="scientific">Amycolatopsis acididurans</name>
    <dbReference type="NCBI Taxonomy" id="2724524"/>
    <lineage>
        <taxon>Bacteria</taxon>
        <taxon>Bacillati</taxon>
        <taxon>Actinomycetota</taxon>
        <taxon>Actinomycetes</taxon>
        <taxon>Pseudonocardiales</taxon>
        <taxon>Pseudonocardiaceae</taxon>
        <taxon>Amycolatopsis</taxon>
    </lineage>
</organism>
<dbReference type="Proteomes" id="UP000715441">
    <property type="component" value="Unassembled WGS sequence"/>
</dbReference>
<name>A0ABX1IYT7_9PSEU</name>
<evidence type="ECO:0000313" key="2">
    <source>
        <dbReference type="EMBL" id="NKQ51894.1"/>
    </source>
</evidence>
<dbReference type="Pfam" id="PF13452">
    <property type="entry name" value="FAS1_DH_region"/>
    <property type="match status" value="1"/>
</dbReference>